<keyword evidence="2" id="KW-1185">Reference proteome</keyword>
<protein>
    <submittedName>
        <fullName evidence="1">Uncharacterized protein</fullName>
    </submittedName>
</protein>
<organism evidence="1 2">
    <name type="scientific">Rubus argutus</name>
    <name type="common">Southern blackberry</name>
    <dbReference type="NCBI Taxonomy" id="59490"/>
    <lineage>
        <taxon>Eukaryota</taxon>
        <taxon>Viridiplantae</taxon>
        <taxon>Streptophyta</taxon>
        <taxon>Embryophyta</taxon>
        <taxon>Tracheophyta</taxon>
        <taxon>Spermatophyta</taxon>
        <taxon>Magnoliopsida</taxon>
        <taxon>eudicotyledons</taxon>
        <taxon>Gunneridae</taxon>
        <taxon>Pentapetalae</taxon>
        <taxon>rosids</taxon>
        <taxon>fabids</taxon>
        <taxon>Rosales</taxon>
        <taxon>Rosaceae</taxon>
        <taxon>Rosoideae</taxon>
        <taxon>Rosoideae incertae sedis</taxon>
        <taxon>Rubus</taxon>
    </lineage>
</organism>
<reference evidence="1 2" key="1">
    <citation type="journal article" date="2023" name="G3 (Bethesda)">
        <title>A chromosome-length genome assembly and annotation of blackberry (Rubus argutus, cv. 'Hillquist').</title>
        <authorList>
            <person name="Bruna T."/>
            <person name="Aryal R."/>
            <person name="Dudchenko O."/>
            <person name="Sargent D.J."/>
            <person name="Mead D."/>
            <person name="Buti M."/>
            <person name="Cavallini A."/>
            <person name="Hytonen T."/>
            <person name="Andres J."/>
            <person name="Pham M."/>
            <person name="Weisz D."/>
            <person name="Mascagni F."/>
            <person name="Usai G."/>
            <person name="Natali L."/>
            <person name="Bassil N."/>
            <person name="Fernandez G.E."/>
            <person name="Lomsadze A."/>
            <person name="Armour M."/>
            <person name="Olukolu B."/>
            <person name="Poorten T."/>
            <person name="Britton C."/>
            <person name="Davik J."/>
            <person name="Ashrafi H."/>
            <person name="Aiden E.L."/>
            <person name="Borodovsky M."/>
            <person name="Worthington M."/>
        </authorList>
    </citation>
    <scope>NUCLEOTIDE SEQUENCE [LARGE SCALE GENOMIC DNA]</scope>
    <source>
        <strain evidence="1">PI 553951</strain>
    </source>
</reference>
<name>A0AAW1Y9E3_RUBAR</name>
<proteinExistence type="predicted"/>
<gene>
    <name evidence="1" type="ORF">M0R45_010968</name>
</gene>
<dbReference type="EMBL" id="JBEDUW010000002">
    <property type="protein sequence ID" value="KAK9945453.1"/>
    <property type="molecule type" value="Genomic_DNA"/>
</dbReference>
<evidence type="ECO:0000313" key="2">
    <source>
        <dbReference type="Proteomes" id="UP001457282"/>
    </source>
</evidence>
<comment type="caution">
    <text evidence="1">The sequence shown here is derived from an EMBL/GenBank/DDBJ whole genome shotgun (WGS) entry which is preliminary data.</text>
</comment>
<sequence length="97" mass="11073">MFVSQQCTHHFTSLPFVQKVISCATTVLHPLIRTQKQTIKRRRSTKLSRIKRHKEYHIDHALIKAEHGNHVASSHGSVAITGGFSGSRHQVHRINLF</sequence>
<accession>A0AAW1Y9E3</accession>
<dbReference type="AlphaFoldDB" id="A0AAW1Y9E3"/>
<evidence type="ECO:0000313" key="1">
    <source>
        <dbReference type="EMBL" id="KAK9945453.1"/>
    </source>
</evidence>
<dbReference type="Proteomes" id="UP001457282">
    <property type="component" value="Unassembled WGS sequence"/>
</dbReference>